<accession>A0A0F4KWR4</accession>
<dbReference type="PATRIC" id="fig|1684.5.peg.1659"/>
<gene>
    <name evidence="1" type="ORF">JF70_15780</name>
</gene>
<organism evidence="1 2">
    <name type="scientific">Bifidobacterium mellis</name>
    <dbReference type="NCBI Taxonomy" id="1293823"/>
    <lineage>
        <taxon>Bacteria</taxon>
        <taxon>Bacillati</taxon>
        <taxon>Actinomycetota</taxon>
        <taxon>Actinomycetes</taxon>
        <taxon>Bifidobacteriales</taxon>
        <taxon>Bifidobacteriaceae</taxon>
        <taxon>Bifidobacterium</taxon>
    </lineage>
</organism>
<reference evidence="1 2" key="1">
    <citation type="submission" date="2014-12" db="EMBL/GenBank/DDBJ databases">
        <title>Comparative genomics of the lactic acid bacteria isolated from the honey bee gut.</title>
        <authorList>
            <person name="Ellegaard K.M."/>
            <person name="Tamarit D."/>
            <person name="Javelind E."/>
            <person name="Olofsson T."/>
            <person name="Andersson S.G."/>
            <person name="Vasquez A."/>
        </authorList>
    </citation>
    <scope>NUCLEOTIDE SEQUENCE [LARGE SCALE GENOMIC DNA]</scope>
    <source>
        <strain evidence="1 2">Bin7</strain>
    </source>
</reference>
<comment type="caution">
    <text evidence="1">The sequence shown here is derived from an EMBL/GenBank/DDBJ whole genome shotgun (WGS) entry which is preliminary data.</text>
</comment>
<protein>
    <submittedName>
        <fullName evidence="1">Uncharacterized protein</fullName>
    </submittedName>
</protein>
<name>A0A0F4KWR4_9BIFI</name>
<evidence type="ECO:0000313" key="2">
    <source>
        <dbReference type="Proteomes" id="UP000033567"/>
    </source>
</evidence>
<dbReference type="Proteomes" id="UP000033567">
    <property type="component" value="Unassembled WGS sequence"/>
</dbReference>
<evidence type="ECO:0000313" key="1">
    <source>
        <dbReference type="EMBL" id="KJY50860.1"/>
    </source>
</evidence>
<dbReference type="EMBL" id="JWMF01000007">
    <property type="protein sequence ID" value="KJY50860.1"/>
    <property type="molecule type" value="Genomic_DNA"/>
</dbReference>
<proteinExistence type="predicted"/>
<sequence length="107" mass="11870">MGGFALPIFKLLRKRSDYIPNTILIPIMGAQCGRPTIGAAFSTSARTATLKPGPSSTDFYYHPDPNYWYPEFPRLESNPAKWATRLEHGLSRLTTGGVVSCIFMAFL</sequence>
<keyword evidence="2" id="KW-1185">Reference proteome</keyword>
<dbReference type="AlphaFoldDB" id="A0A0F4KWR4"/>